<dbReference type="SUPFAM" id="SSF52058">
    <property type="entry name" value="L domain-like"/>
    <property type="match status" value="1"/>
</dbReference>
<keyword evidence="5" id="KW-0611">Plant defense</keyword>
<gene>
    <name evidence="10" type="ORF">FSB_LOCUS24209</name>
</gene>
<proteinExistence type="inferred from homology"/>
<dbReference type="GO" id="GO:0006952">
    <property type="term" value="P:defense response"/>
    <property type="evidence" value="ECO:0007669"/>
    <property type="project" value="UniProtKB-KW"/>
</dbReference>
<dbReference type="InterPro" id="IPR057135">
    <property type="entry name" value="At4g27190-like_LRR"/>
</dbReference>
<evidence type="ECO:0000259" key="9">
    <source>
        <dbReference type="Pfam" id="PF23559"/>
    </source>
</evidence>
<keyword evidence="6" id="KW-0067">ATP-binding</keyword>
<dbReference type="InterPro" id="IPR001611">
    <property type="entry name" value="Leu-rich_rpt"/>
</dbReference>
<evidence type="ECO:0000256" key="2">
    <source>
        <dbReference type="ARBA" id="ARBA00022614"/>
    </source>
</evidence>
<dbReference type="InterPro" id="IPR050905">
    <property type="entry name" value="Plant_NBS-LRR"/>
</dbReference>
<dbReference type="Pfam" id="PF23559">
    <property type="entry name" value="WHD_DRP"/>
    <property type="match status" value="1"/>
</dbReference>
<dbReference type="InterPro" id="IPR058922">
    <property type="entry name" value="WHD_DRP"/>
</dbReference>
<dbReference type="FunFam" id="3.40.50.300:FF:001091">
    <property type="entry name" value="Probable disease resistance protein At1g61300"/>
    <property type="match status" value="1"/>
</dbReference>
<dbReference type="InterPro" id="IPR042197">
    <property type="entry name" value="Apaf_helical"/>
</dbReference>
<accession>A0A2N9G0M9</accession>
<evidence type="ECO:0000259" key="7">
    <source>
        <dbReference type="Pfam" id="PF00931"/>
    </source>
</evidence>
<dbReference type="PRINTS" id="PR00364">
    <property type="entry name" value="DISEASERSIST"/>
</dbReference>
<comment type="similarity">
    <text evidence="1">Belongs to the disease resistance NB-LRR family.</text>
</comment>
<evidence type="ECO:0000313" key="10">
    <source>
        <dbReference type="EMBL" id="SPC96327.1"/>
    </source>
</evidence>
<dbReference type="Pfam" id="PF23247">
    <property type="entry name" value="LRR_RPS2"/>
    <property type="match status" value="1"/>
</dbReference>
<evidence type="ECO:0000256" key="1">
    <source>
        <dbReference type="ARBA" id="ARBA00008894"/>
    </source>
</evidence>
<dbReference type="SUPFAM" id="SSF52540">
    <property type="entry name" value="P-loop containing nucleoside triphosphate hydrolases"/>
    <property type="match status" value="1"/>
</dbReference>
<dbReference type="Gene3D" id="1.10.10.10">
    <property type="entry name" value="Winged helix-like DNA-binding domain superfamily/Winged helix DNA-binding domain"/>
    <property type="match status" value="1"/>
</dbReference>
<dbReference type="GO" id="GO:0005524">
    <property type="term" value="F:ATP binding"/>
    <property type="evidence" value="ECO:0007669"/>
    <property type="project" value="UniProtKB-KW"/>
</dbReference>
<feature type="domain" description="Disease resistance protein winged helix" evidence="9">
    <location>
        <begin position="397"/>
        <end position="468"/>
    </location>
</feature>
<keyword evidence="2" id="KW-0433">Leucine-rich repeat</keyword>
<reference evidence="10" key="1">
    <citation type="submission" date="2018-02" db="EMBL/GenBank/DDBJ databases">
        <authorList>
            <person name="Cohen D.B."/>
            <person name="Kent A.D."/>
        </authorList>
    </citation>
    <scope>NUCLEOTIDE SEQUENCE</scope>
</reference>
<feature type="domain" description="Disease resistance protein At4g27190-like leucine-rich repeats" evidence="8">
    <location>
        <begin position="801"/>
        <end position="911"/>
    </location>
</feature>
<dbReference type="InterPro" id="IPR027417">
    <property type="entry name" value="P-loop_NTPase"/>
</dbReference>
<evidence type="ECO:0000256" key="5">
    <source>
        <dbReference type="ARBA" id="ARBA00022821"/>
    </source>
</evidence>
<dbReference type="Gene3D" id="3.80.10.10">
    <property type="entry name" value="Ribonuclease Inhibitor"/>
    <property type="match status" value="2"/>
</dbReference>
<protein>
    <submittedName>
        <fullName evidence="10">Uncharacterized protein</fullName>
    </submittedName>
</protein>
<dbReference type="PANTHER" id="PTHR33463:SF187">
    <property type="entry name" value="AND NB-ARC DOMAIN DISEASE RESISTANCE PROTEIN, PUTATIVE-RELATED"/>
    <property type="match status" value="1"/>
</dbReference>
<dbReference type="PANTHER" id="PTHR33463">
    <property type="entry name" value="NB-ARC DOMAIN-CONTAINING PROTEIN-RELATED"/>
    <property type="match status" value="1"/>
</dbReference>
<dbReference type="FunFam" id="1.10.10.10:FF:000322">
    <property type="entry name" value="Probable disease resistance protein At1g63360"/>
    <property type="match status" value="1"/>
</dbReference>
<evidence type="ECO:0000259" key="8">
    <source>
        <dbReference type="Pfam" id="PF23247"/>
    </source>
</evidence>
<feature type="domain" description="NB-ARC" evidence="7">
    <location>
        <begin position="144"/>
        <end position="306"/>
    </location>
</feature>
<keyword evidence="4" id="KW-0547">Nucleotide-binding</keyword>
<name>A0A2N9G0M9_FAGSY</name>
<dbReference type="AlphaFoldDB" id="A0A2N9G0M9"/>
<keyword evidence="3" id="KW-0677">Repeat</keyword>
<organism evidence="10">
    <name type="scientific">Fagus sylvatica</name>
    <name type="common">Beechnut</name>
    <dbReference type="NCBI Taxonomy" id="28930"/>
    <lineage>
        <taxon>Eukaryota</taxon>
        <taxon>Viridiplantae</taxon>
        <taxon>Streptophyta</taxon>
        <taxon>Embryophyta</taxon>
        <taxon>Tracheophyta</taxon>
        <taxon>Spermatophyta</taxon>
        <taxon>Magnoliopsida</taxon>
        <taxon>eudicotyledons</taxon>
        <taxon>Gunneridae</taxon>
        <taxon>Pentapetalae</taxon>
        <taxon>rosids</taxon>
        <taxon>fabids</taxon>
        <taxon>Fagales</taxon>
        <taxon>Fagaceae</taxon>
        <taxon>Fagus</taxon>
    </lineage>
</organism>
<dbReference type="EMBL" id="OIVN01001659">
    <property type="protein sequence ID" value="SPC96327.1"/>
    <property type="molecule type" value="Genomic_DNA"/>
</dbReference>
<dbReference type="InterPro" id="IPR032675">
    <property type="entry name" value="LRR_dom_sf"/>
</dbReference>
<evidence type="ECO:0000256" key="3">
    <source>
        <dbReference type="ARBA" id="ARBA00022737"/>
    </source>
</evidence>
<dbReference type="Gene3D" id="3.40.50.300">
    <property type="entry name" value="P-loop containing nucleotide triphosphate hydrolases"/>
    <property type="match status" value="1"/>
</dbReference>
<evidence type="ECO:0000256" key="4">
    <source>
        <dbReference type="ARBA" id="ARBA00022741"/>
    </source>
</evidence>
<dbReference type="Pfam" id="PF00931">
    <property type="entry name" value="NB-ARC"/>
    <property type="match status" value="1"/>
</dbReference>
<dbReference type="Pfam" id="PF13855">
    <property type="entry name" value="LRR_8"/>
    <property type="match status" value="1"/>
</dbReference>
<dbReference type="InterPro" id="IPR036388">
    <property type="entry name" value="WH-like_DNA-bd_sf"/>
</dbReference>
<dbReference type="Gene3D" id="1.10.8.430">
    <property type="entry name" value="Helical domain of apoptotic protease-activating factors"/>
    <property type="match status" value="1"/>
</dbReference>
<sequence>MEMLGSVVGSIISSMAEYSNYHKDADEHVKNLQRKWEVLESRKEDIESRLEAELRRGKKQKKEVELWLGEVLKIKDEINIEQVPARWKFLSRMRMGECASKKIGEMEELYQRGVFIDSLVVDPPVSHGETLSTPILIGESTAKRVKEKIWACLLDDDDARKIGVYGMGGIGKSTVMEHINNSLLKETNKFDCVIWVTVSKPFNVIQLQYDISRKLDLDLTKVWDVRERAAKLKAKLEDKKRFVLILDDMWEAFPLEKVGIPEPTSSNGCKLVLTTRLLNVCLGMSCKNIKMELLSKEEARKLFLDKLGRDVFDTLDLKAIAEDVLERCAQLPLAIVTIAARFKCLIHDFEWRDALEDLKTSVKGSNNREDKICKILEFSYECLKDEKLQQCLLHCALYPEDFKIEKPELIEHLIDEGIIERRNSRQAEFDRGYSMLNKLENACLLEGGIDKYDGEKFVKMHDLVRDMVLRVAGPQFKVQGDLGLEDFSNVGEWGEDLVKASWMYNNISVIPSNPSPMCPKLSTLLLQGNTFLKHVPGSLFMHLHGLNILDLSNTIIESLSKSVSNLENLTTLRLGGCWNLKHVPSLAKLTKLRKLDLGRTEIMEVPDGLEMLVNLRYLDLNAKNLKIMPPEILPKLSHLQYLLVFSEVKWEEVASLKNLETFGGLFSNMYEYSKYIRSLENGRLATYEIQVGRPENILGPITWGKKVVLEIRGEESFVLPKDVHDLQISSCYNLRCLCNVPSLNHATELKKIRLWLCQGIEHILCSSSSSCTLSLQTTEILELWYLANLRVLFRKEKDASAQVPPHTFSRLKRIYIYQCSKLKKLLPPGLLLHLHNLEEIEVRVCDQLDEIIEEEKEEEGMDTTKITLPRLKKLWLKSLPKLKSICSSSKVISCDSLEEIFIFCCPKLKRLPLSLPLLNGQLSPPPSLKQIEAEEEWWESLEWDSQDTKNVLQPFLRKPR</sequence>
<evidence type="ECO:0000256" key="6">
    <source>
        <dbReference type="ARBA" id="ARBA00022840"/>
    </source>
</evidence>
<dbReference type="GO" id="GO:0043531">
    <property type="term" value="F:ADP binding"/>
    <property type="evidence" value="ECO:0007669"/>
    <property type="project" value="InterPro"/>
</dbReference>
<dbReference type="InterPro" id="IPR002182">
    <property type="entry name" value="NB-ARC"/>
</dbReference>